<dbReference type="OrthoDB" id="2121326at2759"/>
<dbReference type="InterPro" id="IPR036249">
    <property type="entry name" value="Thioredoxin-like_sf"/>
</dbReference>
<gene>
    <name evidence="3" type="primary">LOC110800703</name>
</gene>
<accession>A0A9R0J6B4</accession>
<proteinExistence type="predicted"/>
<feature type="domain" description="Thioredoxin" evidence="1">
    <location>
        <begin position="21"/>
        <end position="133"/>
    </location>
</feature>
<reference evidence="3" key="2">
    <citation type="submission" date="2025-08" db="UniProtKB">
        <authorList>
            <consortium name="RefSeq"/>
        </authorList>
    </citation>
    <scope>IDENTIFICATION</scope>
    <source>
        <tissue evidence="3">Leaf</tissue>
    </source>
</reference>
<dbReference type="PANTHER" id="PTHR10438:SF434">
    <property type="entry name" value="THIOREDOXIN H9"/>
    <property type="match status" value="1"/>
</dbReference>
<dbReference type="RefSeq" id="XP_021861706.1">
    <property type="nucleotide sequence ID" value="XM_022006014.2"/>
</dbReference>
<evidence type="ECO:0000313" key="2">
    <source>
        <dbReference type="Proteomes" id="UP000813463"/>
    </source>
</evidence>
<dbReference type="PROSITE" id="PS51352">
    <property type="entry name" value="THIOREDOXIN_2"/>
    <property type="match status" value="1"/>
</dbReference>
<reference evidence="2" key="1">
    <citation type="journal article" date="2021" name="Nat. Commun.">
        <title>Genomic analyses provide insights into spinach domestication and the genetic basis of agronomic traits.</title>
        <authorList>
            <person name="Cai X."/>
            <person name="Sun X."/>
            <person name="Xu C."/>
            <person name="Sun H."/>
            <person name="Wang X."/>
            <person name="Ge C."/>
            <person name="Zhang Z."/>
            <person name="Wang Q."/>
            <person name="Fei Z."/>
            <person name="Jiao C."/>
            <person name="Wang Q."/>
        </authorList>
    </citation>
    <scope>NUCLEOTIDE SEQUENCE [LARGE SCALE GENOMIC DNA]</scope>
    <source>
        <strain evidence="2">cv. Varoflay</strain>
    </source>
</reference>
<dbReference type="KEGG" id="soe:110800703"/>
<dbReference type="SUPFAM" id="SSF52833">
    <property type="entry name" value="Thioredoxin-like"/>
    <property type="match status" value="1"/>
</dbReference>
<evidence type="ECO:0000259" key="1">
    <source>
        <dbReference type="PROSITE" id="PS51352"/>
    </source>
</evidence>
<dbReference type="AlphaFoldDB" id="A0A9R0J6B4"/>
<keyword evidence="2" id="KW-1185">Reference proteome</keyword>
<dbReference type="PANTHER" id="PTHR10438">
    <property type="entry name" value="THIOREDOXIN"/>
    <property type="match status" value="1"/>
</dbReference>
<dbReference type="GeneID" id="110800703"/>
<evidence type="ECO:0000313" key="3">
    <source>
        <dbReference type="RefSeq" id="XP_021861706.1"/>
    </source>
</evidence>
<dbReference type="CDD" id="cd02947">
    <property type="entry name" value="TRX_family"/>
    <property type="match status" value="1"/>
</dbReference>
<sequence>MGQCWSCWSRLCNCKGHNKRSQAGGKAQHITKEESWEEKLSEARRNDKIVVVKFSATWCKNCKEIAGTYRELSDKYPSLIFLTVDVDEMPEFSTSFDIKATPTFYFLRAGQPMDKLVGANKSELRRKLGTIAELSARM</sequence>
<dbReference type="Proteomes" id="UP000813463">
    <property type="component" value="Chromosome 1"/>
</dbReference>
<dbReference type="Pfam" id="PF00085">
    <property type="entry name" value="Thioredoxin"/>
    <property type="match status" value="1"/>
</dbReference>
<dbReference type="Gene3D" id="3.40.30.10">
    <property type="entry name" value="Glutaredoxin"/>
    <property type="match status" value="1"/>
</dbReference>
<organism evidence="2 3">
    <name type="scientific">Spinacia oleracea</name>
    <name type="common">Spinach</name>
    <dbReference type="NCBI Taxonomy" id="3562"/>
    <lineage>
        <taxon>Eukaryota</taxon>
        <taxon>Viridiplantae</taxon>
        <taxon>Streptophyta</taxon>
        <taxon>Embryophyta</taxon>
        <taxon>Tracheophyta</taxon>
        <taxon>Spermatophyta</taxon>
        <taxon>Magnoliopsida</taxon>
        <taxon>eudicotyledons</taxon>
        <taxon>Gunneridae</taxon>
        <taxon>Pentapetalae</taxon>
        <taxon>Caryophyllales</taxon>
        <taxon>Chenopodiaceae</taxon>
        <taxon>Chenopodioideae</taxon>
        <taxon>Anserineae</taxon>
        <taxon>Spinacia</taxon>
    </lineage>
</organism>
<dbReference type="InterPro" id="IPR013766">
    <property type="entry name" value="Thioredoxin_domain"/>
</dbReference>
<name>A0A9R0J6B4_SPIOL</name>
<protein>
    <submittedName>
        <fullName evidence="3">Thioredoxin H-type</fullName>
    </submittedName>
</protein>
<dbReference type="InterPro" id="IPR050620">
    <property type="entry name" value="Thioredoxin_H-type-like"/>
</dbReference>